<name>A0ABN3PID1_9MICO</name>
<evidence type="ECO:0000256" key="3">
    <source>
        <dbReference type="SAM" id="SignalP"/>
    </source>
</evidence>
<evidence type="ECO:0000313" key="5">
    <source>
        <dbReference type="Proteomes" id="UP001500274"/>
    </source>
</evidence>
<comment type="catalytic activity">
    <reaction evidence="2">
        <text>9-ribosyl-trans-zeatin 5'-phosphate + H2O = trans-zeatin + D-ribose 5-phosphate</text>
        <dbReference type="Rhea" id="RHEA:48564"/>
        <dbReference type="ChEBI" id="CHEBI:15377"/>
        <dbReference type="ChEBI" id="CHEBI:16522"/>
        <dbReference type="ChEBI" id="CHEBI:78346"/>
        <dbReference type="ChEBI" id="CHEBI:87947"/>
        <dbReference type="EC" id="3.2.2.n1"/>
    </reaction>
</comment>
<dbReference type="RefSeq" id="WP_344229604.1">
    <property type="nucleotide sequence ID" value="NZ_BAAARI010000014.1"/>
</dbReference>
<gene>
    <name evidence="4" type="ORF">GCM10009862_22860</name>
</gene>
<evidence type="ECO:0000256" key="2">
    <source>
        <dbReference type="RuleBase" id="RU363015"/>
    </source>
</evidence>
<evidence type="ECO:0000313" key="4">
    <source>
        <dbReference type="EMBL" id="GAA2583102.1"/>
    </source>
</evidence>
<dbReference type="InterPro" id="IPR005269">
    <property type="entry name" value="LOG"/>
</dbReference>
<sequence>MIARVAVYTGSALGTSPAYAQAAAAVGQVLAVSGIGLVYGGGRAGLMGVVADAALAAGGEVHGVIPQALVDAELAHPGLTRLEIVADMHERKMRMAELADAFVALPGGAGTLEELFEAWTWLQLGLHRKPVSLYDVDGYWAPLGAMLDGMVEAGFLTGAFRDTLGVAADPAALLAGFAAWEPPAPKWRR</sequence>
<dbReference type="PANTHER" id="PTHR31223">
    <property type="entry name" value="LOG FAMILY PROTEIN YJL055W"/>
    <property type="match status" value="1"/>
</dbReference>
<dbReference type="Proteomes" id="UP001500274">
    <property type="component" value="Unassembled WGS sequence"/>
</dbReference>
<dbReference type="Gene3D" id="3.40.50.450">
    <property type="match status" value="1"/>
</dbReference>
<organism evidence="4 5">
    <name type="scientific">Microbacterium binotii</name>
    <dbReference type="NCBI Taxonomy" id="462710"/>
    <lineage>
        <taxon>Bacteria</taxon>
        <taxon>Bacillati</taxon>
        <taxon>Actinomycetota</taxon>
        <taxon>Actinomycetes</taxon>
        <taxon>Micrococcales</taxon>
        <taxon>Microbacteriaceae</taxon>
        <taxon>Microbacterium</taxon>
    </lineage>
</organism>
<keyword evidence="2" id="KW-0203">Cytokinin biosynthesis</keyword>
<keyword evidence="3" id="KW-0732">Signal</keyword>
<dbReference type="SUPFAM" id="SSF102405">
    <property type="entry name" value="MCP/YpsA-like"/>
    <property type="match status" value="1"/>
</dbReference>
<protein>
    <recommendedName>
        <fullName evidence="2">Cytokinin riboside 5'-monophosphate phosphoribohydrolase</fullName>
        <ecNumber evidence="2">3.2.2.n1</ecNumber>
    </recommendedName>
</protein>
<keyword evidence="2" id="KW-0378">Hydrolase</keyword>
<dbReference type="EC" id="3.2.2.n1" evidence="2"/>
<reference evidence="4 5" key="1">
    <citation type="journal article" date="2019" name="Int. J. Syst. Evol. Microbiol.">
        <title>The Global Catalogue of Microorganisms (GCM) 10K type strain sequencing project: providing services to taxonomists for standard genome sequencing and annotation.</title>
        <authorList>
            <consortium name="The Broad Institute Genomics Platform"/>
            <consortium name="The Broad Institute Genome Sequencing Center for Infectious Disease"/>
            <person name="Wu L."/>
            <person name="Ma J."/>
        </authorList>
    </citation>
    <scope>NUCLEOTIDE SEQUENCE [LARGE SCALE GENOMIC DNA]</scope>
    <source>
        <strain evidence="4 5">JCM 16365</strain>
    </source>
</reference>
<comment type="catalytic activity">
    <reaction evidence="2">
        <text>N(6)-(dimethylallyl)adenosine 5'-phosphate + H2O = N(6)-dimethylallyladenine + D-ribose 5-phosphate</text>
        <dbReference type="Rhea" id="RHEA:48560"/>
        <dbReference type="ChEBI" id="CHEBI:15377"/>
        <dbReference type="ChEBI" id="CHEBI:17660"/>
        <dbReference type="ChEBI" id="CHEBI:57526"/>
        <dbReference type="ChEBI" id="CHEBI:78346"/>
        <dbReference type="EC" id="3.2.2.n1"/>
    </reaction>
</comment>
<feature type="chain" id="PRO_5047477188" description="Cytokinin riboside 5'-monophosphate phosphoribohydrolase" evidence="3">
    <location>
        <begin position="21"/>
        <end position="189"/>
    </location>
</feature>
<comment type="caution">
    <text evidence="4">The sequence shown here is derived from an EMBL/GenBank/DDBJ whole genome shotgun (WGS) entry which is preliminary data.</text>
</comment>
<dbReference type="NCBIfam" id="TIGR00730">
    <property type="entry name" value="Rossman fold protein, TIGR00730 family"/>
    <property type="match status" value="1"/>
</dbReference>
<dbReference type="Pfam" id="PF03641">
    <property type="entry name" value="Lysine_decarbox"/>
    <property type="match status" value="1"/>
</dbReference>
<evidence type="ECO:0000256" key="1">
    <source>
        <dbReference type="ARBA" id="ARBA00006763"/>
    </source>
</evidence>
<feature type="signal peptide" evidence="3">
    <location>
        <begin position="1"/>
        <end position="20"/>
    </location>
</feature>
<dbReference type="EMBL" id="BAAARI010000014">
    <property type="protein sequence ID" value="GAA2583102.1"/>
    <property type="molecule type" value="Genomic_DNA"/>
</dbReference>
<proteinExistence type="inferred from homology"/>
<dbReference type="PANTHER" id="PTHR31223:SF70">
    <property type="entry name" value="LOG FAMILY PROTEIN YJL055W"/>
    <property type="match status" value="1"/>
</dbReference>
<comment type="similarity">
    <text evidence="1 2">Belongs to the LOG family.</text>
</comment>
<accession>A0ABN3PID1</accession>
<dbReference type="InterPro" id="IPR031100">
    <property type="entry name" value="LOG_fam"/>
</dbReference>
<keyword evidence="5" id="KW-1185">Reference proteome</keyword>